<evidence type="ECO:0000256" key="1">
    <source>
        <dbReference type="ARBA" id="ARBA00007261"/>
    </source>
</evidence>
<evidence type="ECO:0000259" key="11">
    <source>
        <dbReference type="Pfam" id="PF16187"/>
    </source>
</evidence>
<feature type="domain" description="Peptidase M16 middle/third" evidence="11">
    <location>
        <begin position="479"/>
        <end position="759"/>
    </location>
</feature>
<dbReference type="GO" id="GO:0046872">
    <property type="term" value="F:metal ion binding"/>
    <property type="evidence" value="ECO:0007669"/>
    <property type="project" value="UniProtKB-KW"/>
</dbReference>
<reference evidence="13" key="1">
    <citation type="submission" date="2015-11" db="EMBL/GenBank/DDBJ databases">
        <title>De novo transcriptome assembly of four potential Pierce s Disease insect vectors from Arizona vineyards.</title>
        <authorList>
            <person name="Tassone E.E."/>
        </authorList>
    </citation>
    <scope>NUCLEOTIDE SEQUENCE</scope>
</reference>
<dbReference type="GO" id="GO:0004222">
    <property type="term" value="F:metalloendopeptidase activity"/>
    <property type="evidence" value="ECO:0007669"/>
    <property type="project" value="InterPro"/>
</dbReference>
<feature type="region of interest" description="Disordered" evidence="8">
    <location>
        <begin position="99"/>
        <end position="129"/>
    </location>
</feature>
<evidence type="ECO:0000256" key="3">
    <source>
        <dbReference type="ARBA" id="ARBA00022723"/>
    </source>
</evidence>
<evidence type="ECO:0000256" key="2">
    <source>
        <dbReference type="ARBA" id="ARBA00022670"/>
    </source>
</evidence>
<dbReference type="SUPFAM" id="SSF63411">
    <property type="entry name" value="LuxS/MPP-like metallohydrolase"/>
    <property type="match status" value="4"/>
</dbReference>
<evidence type="ECO:0000313" key="13">
    <source>
        <dbReference type="EMBL" id="JAT32603.1"/>
    </source>
</evidence>
<evidence type="ECO:0000256" key="7">
    <source>
        <dbReference type="RuleBase" id="RU004447"/>
    </source>
</evidence>
<dbReference type="InterPro" id="IPR001431">
    <property type="entry name" value="Pept_M16_Zn_BS"/>
</dbReference>
<evidence type="ECO:0000256" key="4">
    <source>
        <dbReference type="ARBA" id="ARBA00022801"/>
    </source>
</evidence>
<organism evidence="13">
    <name type="scientific">Graphocephala atropunctata</name>
    <dbReference type="NCBI Taxonomy" id="36148"/>
    <lineage>
        <taxon>Eukaryota</taxon>
        <taxon>Metazoa</taxon>
        <taxon>Ecdysozoa</taxon>
        <taxon>Arthropoda</taxon>
        <taxon>Hexapoda</taxon>
        <taxon>Insecta</taxon>
        <taxon>Pterygota</taxon>
        <taxon>Neoptera</taxon>
        <taxon>Paraneoptera</taxon>
        <taxon>Hemiptera</taxon>
        <taxon>Auchenorrhyncha</taxon>
        <taxon>Membracoidea</taxon>
        <taxon>Cicadellidae</taxon>
        <taxon>Cicadellinae</taxon>
        <taxon>Cicadellini</taxon>
        <taxon>Graphocephala</taxon>
    </lineage>
</organism>
<name>A0A1B6M9J2_9HEMI</name>
<dbReference type="InterPro" id="IPR032632">
    <property type="entry name" value="Peptidase_M16_M"/>
</dbReference>
<dbReference type="EMBL" id="GEBQ01007374">
    <property type="protein sequence ID" value="JAT32603.1"/>
    <property type="molecule type" value="Transcribed_RNA"/>
</dbReference>
<feature type="domain" description="Coenzyme PQQ synthesis protein F-like C-terminal lobe" evidence="12">
    <location>
        <begin position="866"/>
        <end position="967"/>
    </location>
</feature>
<dbReference type="PANTHER" id="PTHR43690:SF18">
    <property type="entry name" value="INSULIN-DEGRADING ENZYME-RELATED"/>
    <property type="match status" value="1"/>
</dbReference>
<evidence type="ECO:0000256" key="5">
    <source>
        <dbReference type="ARBA" id="ARBA00022833"/>
    </source>
</evidence>
<dbReference type="InterPro" id="IPR054734">
    <property type="entry name" value="PqqF-like_C_4"/>
</dbReference>
<evidence type="ECO:0000256" key="6">
    <source>
        <dbReference type="ARBA" id="ARBA00023049"/>
    </source>
</evidence>
<dbReference type="PROSITE" id="PS00143">
    <property type="entry name" value="INSULINASE"/>
    <property type="match status" value="1"/>
</dbReference>
<evidence type="ECO:0000259" key="10">
    <source>
        <dbReference type="Pfam" id="PF05193"/>
    </source>
</evidence>
<sequence length="1083" mass="123708">MFFRLFSKRMSKGVSGIMAKRLKVDKISSHNGKENEILNVPVSGSFANTQNPELFTTLPPPTKSESDKKEYSVINLQNGLTVLLISDKSHILNLEDMGESCDGSSVESDSGSSDEEADGSSVGSNDDSPIKNTCDEKLAACALCIGVGSFSDPESIPGLAHFLEHMIFMGSEKYPKENEFDVYIKKKGGSDNASTECEYTTFYFDCHEAHLHGAMEIFSQLFVSPIMKRESMTKEREAIESEFQMSLPSDESRRSQLLCSLANKDNPAHKFMWGNLITLRDNVEDGDLYKAVHDFRLRHYSAHRMTLAVQARLPLEVLEKWVVECFQNVPNNGLPNDEFPLTTSPFQAEEFHKLYIVEPVKNINHLDLTWVMPSTLKLYKSKPLNYLSWVIGHEGKGSLLSYLRKKLWSFDVTVSSGGDGTEENSLYSLFSISLHLTPEGVKHIEDVLCLVFEYLKMFQNVGPQERIFNEIQCIAETSFRFSEEVSSSDNVEQLSENMHFYPSTDYITGMELFYEYDPQLIQSFLNELKPENVNIMISSKLVAASENLEYVEKWFGTKYQPKDIPTEWIHNWTNVEDGKRFHLPDYNLFIATDFTILPNVNVEEFPKNIIKDSILELWFKQDATFKLPHTFCCLHFVSPLPHESAENSAMMDLFISILRQSLVEELYPANVAQLDYSFHSGEKGMVIILNGFSEKLKTLLYTIINGVVSLKNNLDKDLVFATKDELKRSYSNSNLKTNFLAREVRMSILLETYWTALDKEVALEGITLEKLKNFISQYFECLNIQCLIQGNISEDEAVEFGKLVKNELACKPLVAATKPLIRVNELPCGEKHCVVQSFNTEDSNSVVTNYYQSGLGTIQESCVIELLLMLMEEPIFDSLRTKQQLGYDVSCNLRDTFGILGFSVSVHCQSDRNSVELVESRITQFLTDFLQTLKNTSEEDFREVQDSLIKLKKCADIHLKEEVKRNWSEIKSEEYVFDRYHKEREYIEKLTLEKTIVWFEEIAGIRDSPKFKKLSTQVVGKQPVIDEQTAILTNNIVNHEGEHFENTINELIFVPQKDNGGKFISNVKEFKNTLCLYPAHKIM</sequence>
<feature type="domain" description="Peptidase M16 C-terminal" evidence="10">
    <location>
        <begin position="289"/>
        <end position="472"/>
    </location>
</feature>
<proteinExistence type="inferred from homology"/>
<dbReference type="Pfam" id="PF00675">
    <property type="entry name" value="Peptidase_M16"/>
    <property type="match status" value="1"/>
</dbReference>
<gene>
    <name evidence="13" type="ORF">g.1104</name>
</gene>
<feature type="compositionally biased region" description="Low complexity" evidence="8">
    <location>
        <begin position="100"/>
        <end position="111"/>
    </location>
</feature>
<evidence type="ECO:0008006" key="14">
    <source>
        <dbReference type="Google" id="ProtNLM"/>
    </source>
</evidence>
<evidence type="ECO:0000256" key="8">
    <source>
        <dbReference type="SAM" id="MobiDB-lite"/>
    </source>
</evidence>
<accession>A0A1B6M9J2</accession>
<dbReference type="Gene3D" id="3.30.830.10">
    <property type="entry name" value="Metalloenzyme, LuxS/M16 peptidase-like"/>
    <property type="match status" value="4"/>
</dbReference>
<comment type="similarity">
    <text evidence="1 7">Belongs to the peptidase M16 family.</text>
</comment>
<dbReference type="Pfam" id="PF22456">
    <property type="entry name" value="PqqF-like_C_4"/>
    <property type="match status" value="1"/>
</dbReference>
<dbReference type="AlphaFoldDB" id="A0A1B6M9J2"/>
<dbReference type="InterPro" id="IPR050626">
    <property type="entry name" value="Peptidase_M16"/>
</dbReference>
<dbReference type="FunFam" id="3.30.830.10:FF:000005">
    <property type="entry name" value="nardilysin isoform X1"/>
    <property type="match status" value="1"/>
</dbReference>
<dbReference type="Pfam" id="PF16187">
    <property type="entry name" value="Peptidase_M16_M"/>
    <property type="match status" value="1"/>
</dbReference>
<dbReference type="GO" id="GO:0006508">
    <property type="term" value="P:proteolysis"/>
    <property type="evidence" value="ECO:0007669"/>
    <property type="project" value="UniProtKB-KW"/>
</dbReference>
<feature type="domain" description="Peptidase M16 N-terminal" evidence="9">
    <location>
        <begin position="135"/>
        <end position="267"/>
    </location>
</feature>
<evidence type="ECO:0000259" key="9">
    <source>
        <dbReference type="Pfam" id="PF00675"/>
    </source>
</evidence>
<dbReference type="InterPro" id="IPR011765">
    <property type="entry name" value="Pept_M16_N"/>
</dbReference>
<dbReference type="Pfam" id="PF05193">
    <property type="entry name" value="Peptidase_M16_C"/>
    <property type="match status" value="1"/>
</dbReference>
<keyword evidence="4" id="KW-0378">Hydrolase</keyword>
<evidence type="ECO:0000259" key="12">
    <source>
        <dbReference type="Pfam" id="PF22456"/>
    </source>
</evidence>
<dbReference type="PANTHER" id="PTHR43690">
    <property type="entry name" value="NARDILYSIN"/>
    <property type="match status" value="1"/>
</dbReference>
<protein>
    <recommendedName>
        <fullName evidence="14">Nardilysin</fullName>
    </recommendedName>
</protein>
<keyword evidence="3" id="KW-0479">Metal-binding</keyword>
<keyword evidence="6" id="KW-0482">Metalloprotease</keyword>
<dbReference type="GO" id="GO:0005737">
    <property type="term" value="C:cytoplasm"/>
    <property type="evidence" value="ECO:0007669"/>
    <property type="project" value="UniProtKB-ARBA"/>
</dbReference>
<keyword evidence="2" id="KW-0645">Protease</keyword>
<keyword evidence="5" id="KW-0862">Zinc</keyword>
<dbReference type="InterPro" id="IPR011249">
    <property type="entry name" value="Metalloenz_LuxS/M16"/>
</dbReference>
<dbReference type="InterPro" id="IPR007863">
    <property type="entry name" value="Peptidase_M16_C"/>
</dbReference>